<evidence type="ECO:0000313" key="2">
    <source>
        <dbReference type="EMBL" id="KFM81252.1"/>
    </source>
</evidence>
<dbReference type="Gene3D" id="3.40.190.10">
    <property type="entry name" value="Periplasmic binding protein-like II"/>
    <property type="match status" value="2"/>
</dbReference>
<keyword evidence="3" id="KW-1185">Reference proteome</keyword>
<dbReference type="OrthoDB" id="5914301at2759"/>
<dbReference type="GO" id="GO:0006826">
    <property type="term" value="P:iron ion transport"/>
    <property type="evidence" value="ECO:0007669"/>
    <property type="project" value="TreeGrafter"/>
</dbReference>
<organism evidence="2 3">
    <name type="scientific">Stegodyphus mimosarum</name>
    <name type="common">African social velvet spider</name>
    <dbReference type="NCBI Taxonomy" id="407821"/>
    <lineage>
        <taxon>Eukaryota</taxon>
        <taxon>Metazoa</taxon>
        <taxon>Ecdysozoa</taxon>
        <taxon>Arthropoda</taxon>
        <taxon>Chelicerata</taxon>
        <taxon>Arachnida</taxon>
        <taxon>Araneae</taxon>
        <taxon>Araneomorphae</taxon>
        <taxon>Entelegynae</taxon>
        <taxon>Eresoidea</taxon>
        <taxon>Eresidae</taxon>
        <taxon>Stegodyphus</taxon>
    </lineage>
</organism>
<evidence type="ECO:0000259" key="1">
    <source>
        <dbReference type="PROSITE" id="PS51408"/>
    </source>
</evidence>
<dbReference type="GO" id="GO:0055037">
    <property type="term" value="C:recycling endosome"/>
    <property type="evidence" value="ECO:0007669"/>
    <property type="project" value="TreeGrafter"/>
</dbReference>
<protein>
    <submittedName>
        <fullName evidence="2">Transferrin</fullName>
    </submittedName>
</protein>
<dbReference type="PANTHER" id="PTHR11485:SF57">
    <property type="entry name" value="TRANSFERRIN"/>
    <property type="match status" value="1"/>
</dbReference>
<dbReference type="PANTHER" id="PTHR11485">
    <property type="entry name" value="TRANSFERRIN"/>
    <property type="match status" value="1"/>
</dbReference>
<name>A0A087UV63_STEMI</name>
<dbReference type="AlphaFoldDB" id="A0A087UV63"/>
<dbReference type="InterPro" id="IPR001156">
    <property type="entry name" value="Transferrin-like_dom"/>
</dbReference>
<dbReference type="EMBL" id="KK121797">
    <property type="protein sequence ID" value="KFM81252.1"/>
    <property type="molecule type" value="Genomic_DNA"/>
</dbReference>
<dbReference type="Pfam" id="PF00405">
    <property type="entry name" value="Transferrin"/>
    <property type="match status" value="1"/>
</dbReference>
<evidence type="ECO:0000313" key="3">
    <source>
        <dbReference type="Proteomes" id="UP000054359"/>
    </source>
</evidence>
<feature type="non-terminal residue" evidence="2">
    <location>
        <position position="225"/>
    </location>
</feature>
<dbReference type="STRING" id="407821.A0A087UV63"/>
<dbReference type="SMART" id="SM00094">
    <property type="entry name" value="TR_FER"/>
    <property type="match status" value="1"/>
</dbReference>
<dbReference type="PRINTS" id="PR00422">
    <property type="entry name" value="TRANSFERRIN"/>
</dbReference>
<dbReference type="Proteomes" id="UP000054359">
    <property type="component" value="Unassembled WGS sequence"/>
</dbReference>
<dbReference type="GO" id="GO:0005769">
    <property type="term" value="C:early endosome"/>
    <property type="evidence" value="ECO:0007669"/>
    <property type="project" value="TreeGrafter"/>
</dbReference>
<dbReference type="GO" id="GO:0005615">
    <property type="term" value="C:extracellular space"/>
    <property type="evidence" value="ECO:0007669"/>
    <property type="project" value="TreeGrafter"/>
</dbReference>
<dbReference type="PROSITE" id="PS51408">
    <property type="entry name" value="TRANSFERRIN_LIKE_4"/>
    <property type="match status" value="1"/>
</dbReference>
<dbReference type="SUPFAM" id="SSF53850">
    <property type="entry name" value="Periplasmic binding protein-like II"/>
    <property type="match status" value="1"/>
</dbReference>
<dbReference type="GO" id="GO:0005886">
    <property type="term" value="C:plasma membrane"/>
    <property type="evidence" value="ECO:0007669"/>
    <property type="project" value="TreeGrafter"/>
</dbReference>
<reference evidence="2 3" key="1">
    <citation type="submission" date="2013-11" db="EMBL/GenBank/DDBJ databases">
        <title>Genome sequencing of Stegodyphus mimosarum.</title>
        <authorList>
            <person name="Bechsgaard J."/>
        </authorList>
    </citation>
    <scope>NUCLEOTIDE SEQUENCE [LARGE SCALE GENOMIC DNA]</scope>
</reference>
<proteinExistence type="predicted"/>
<feature type="domain" description="Transferrin-like" evidence="1">
    <location>
        <begin position="17"/>
        <end position="225"/>
    </location>
</feature>
<accession>A0A087UV63</accession>
<sequence>MLLFLFGVISIVHSSPVRVCVPDSLAGPCALMARDLPETFACVVAPDMLNCVKKIRDGEADITNADPSALYLGGKFFNLRPLTTELVDGQPFRYQGIALVSKNSDIQSARDLQGRPSCHTGLRRTVGWQIPVGKLLSKNVMRPDCEEGELGAVQKFFNGSCLPGKWSTDPILDSNLKAKYSSLCSRCKDPSTCAEDDSYAGYEGVMRCLAEGSGEVAFTKIPALR</sequence>
<dbReference type="OMA" id="IKHATIF"/>
<dbReference type="CDD" id="cd13529">
    <property type="entry name" value="PBP2_transferrin"/>
    <property type="match status" value="1"/>
</dbReference>
<gene>
    <name evidence="2" type="ORF">X975_21163</name>
</gene>